<sequence length="756" mass="85658">MKSMFHTNGPPAIGSDVFSDAAVEETLKKWSYEGSGAEVEENSIKSKEASSTPLTISEDVLLSANNSTFEDIIIESSSNESSLYAQNTSDVGVDSDSDTAYQKNEASAILEENKTELNSKNEGKIVEEGTKTSTVLEMGEDYTGNETSSTNLPCPPPKRCGRNCFVTINEKGCQDCQCLWIAADCDSDQDCIQKFQFCDLGKCNCQPGYQQDMEKSGVCKLEQGIHFDSFSLSNIYFFPDMIKKVVRPLQDSEESDELDTNDVTKTIDHGKRNKRETKPRRSERLEWPEVEQIPKKVSFDTDELMEEEGATVVVQPVPIITEMPILTTERPKRGLSRFVSEDFAKRFQRTTAKVKKYDWFPPTTTVSTPMTEFTDSSHVPPLTINQFFMIETTVPPPIIIISSPPNPKKIVNDHKMEYMKERKPSTFDFRGDMRNLPEEIHIKKIHLKMPSDLLPPHRKNKKIRTTTTWPDDASEVEDTREVDETEFPISSKIKYKAHAPRALSAEPTREELKDHKHLLELFNAQASSLEQIEETDTTTIKPSFPVLQSFSNIESTPDIQMSLVTERPESKFSPEPDLLTGDSDLDTVKQKPYIIQKSKFTTIAPLTDISDDMASDDPPEVTPEPAPFEQHEMGIWYPMKKGDIPHLGIFQGEFRRAPRKKIRTADDLRLYNEYTKANRQNRPIRIEMDNAAAKFQNECESDKNCGNKTRCCTKKWCDRTNNCGVGKFCLPSCASTKLTFLPFSDHAESVIDIMYD</sequence>
<evidence type="ECO:0000256" key="1">
    <source>
        <dbReference type="SAM" id="MobiDB-lite"/>
    </source>
</evidence>
<dbReference type="SUPFAM" id="SSF57184">
    <property type="entry name" value="Growth factor receptor domain"/>
    <property type="match status" value="1"/>
</dbReference>
<feature type="compositionally biased region" description="Acidic residues" evidence="1">
    <location>
        <begin position="251"/>
        <end position="260"/>
    </location>
</feature>
<keyword evidence="3" id="KW-1185">Reference proteome</keyword>
<protein>
    <submittedName>
        <fullName evidence="2">Uncharacterized protein</fullName>
    </submittedName>
</protein>
<feature type="region of interest" description="Disordered" evidence="1">
    <location>
        <begin position="32"/>
        <end position="52"/>
    </location>
</feature>
<reference evidence="2" key="2">
    <citation type="submission" date="2022-06" db="UniProtKB">
        <authorList>
            <consortium name="EnsemblMetazoa"/>
        </authorList>
    </citation>
    <scope>IDENTIFICATION</scope>
    <source>
        <strain evidence="2">DF5081</strain>
    </source>
</reference>
<reference evidence="3" key="1">
    <citation type="submission" date="2010-08" db="EMBL/GenBank/DDBJ databases">
        <authorList>
            <consortium name="Caenorhabditis japonica Sequencing Consortium"/>
            <person name="Wilson R.K."/>
        </authorList>
    </citation>
    <scope>NUCLEOTIDE SEQUENCE [LARGE SCALE GENOMIC DNA]</scope>
    <source>
        <strain evidence="3">DF5081</strain>
    </source>
</reference>
<evidence type="ECO:0000313" key="2">
    <source>
        <dbReference type="EnsemblMetazoa" id="CJA03152.1"/>
    </source>
</evidence>
<dbReference type="Proteomes" id="UP000005237">
    <property type="component" value="Unassembled WGS sequence"/>
</dbReference>
<dbReference type="AlphaFoldDB" id="A0A8R1DHR8"/>
<evidence type="ECO:0000313" key="3">
    <source>
        <dbReference type="Proteomes" id="UP000005237"/>
    </source>
</evidence>
<organism evidence="2 3">
    <name type="scientific">Caenorhabditis japonica</name>
    <dbReference type="NCBI Taxonomy" id="281687"/>
    <lineage>
        <taxon>Eukaryota</taxon>
        <taxon>Metazoa</taxon>
        <taxon>Ecdysozoa</taxon>
        <taxon>Nematoda</taxon>
        <taxon>Chromadorea</taxon>
        <taxon>Rhabditida</taxon>
        <taxon>Rhabditina</taxon>
        <taxon>Rhabditomorpha</taxon>
        <taxon>Rhabditoidea</taxon>
        <taxon>Rhabditidae</taxon>
        <taxon>Peloderinae</taxon>
        <taxon>Caenorhabditis</taxon>
    </lineage>
</organism>
<accession>A0A8R1DHR8</accession>
<name>A0A8R1DHR8_CAEJA</name>
<dbReference type="InterPro" id="IPR009030">
    <property type="entry name" value="Growth_fac_rcpt_cys_sf"/>
</dbReference>
<proteinExistence type="predicted"/>
<dbReference type="EnsemblMetazoa" id="CJA03152.1">
    <property type="protein sequence ID" value="CJA03152.1"/>
    <property type="gene ID" value="WBGene00122356"/>
</dbReference>
<feature type="region of interest" description="Disordered" evidence="1">
    <location>
        <begin position="249"/>
        <end position="286"/>
    </location>
</feature>